<dbReference type="AlphaFoldDB" id="A0A409VL89"/>
<evidence type="ECO:0000313" key="2">
    <source>
        <dbReference type="EMBL" id="PPQ66998.1"/>
    </source>
</evidence>
<name>A0A409VL89_9AGAR</name>
<sequence>MDLARRAPDSSSCGLRPGREAAEGDAYERPYLLTHCGNPQPALVRSVIEVLSYRSKPCRRCQPRLRARAPTLNCIHQQPAPSPTIPSSTRHHGPDLPPSASLSTSNLTYLRQWLTPMIHPFMVVRSASLHVCTPKLQHCGQNVQRTIRPIIGVIGSTRSSACSSSQTPSQATQLIRPDGQLQVLSLTCRSVGPLGVHVSTLIAEFNRIPSAYLIYANKHLNENIHASDATSPNTIQPIALIGWPPFCTTGDTGYNNRDLELELRGQGSLQYPLVDETFNVLHFSADTHHWRSALLCPIFRLSQYRAYTNHVLKLRLQASLPQSTGIDRVPTVALIARATGHT</sequence>
<proteinExistence type="predicted"/>
<keyword evidence="3" id="KW-1185">Reference proteome</keyword>
<comment type="caution">
    <text evidence="2">The sequence shown here is derived from an EMBL/GenBank/DDBJ whole genome shotgun (WGS) entry which is preliminary data.</text>
</comment>
<feature type="region of interest" description="Disordered" evidence="1">
    <location>
        <begin position="75"/>
        <end position="101"/>
    </location>
</feature>
<evidence type="ECO:0000313" key="3">
    <source>
        <dbReference type="Proteomes" id="UP000284706"/>
    </source>
</evidence>
<organism evidence="2 3">
    <name type="scientific">Gymnopilus dilepis</name>
    <dbReference type="NCBI Taxonomy" id="231916"/>
    <lineage>
        <taxon>Eukaryota</taxon>
        <taxon>Fungi</taxon>
        <taxon>Dikarya</taxon>
        <taxon>Basidiomycota</taxon>
        <taxon>Agaricomycotina</taxon>
        <taxon>Agaricomycetes</taxon>
        <taxon>Agaricomycetidae</taxon>
        <taxon>Agaricales</taxon>
        <taxon>Agaricineae</taxon>
        <taxon>Hymenogastraceae</taxon>
        <taxon>Gymnopilus</taxon>
    </lineage>
</organism>
<gene>
    <name evidence="2" type="ORF">CVT26_009959</name>
</gene>
<dbReference type="Proteomes" id="UP000284706">
    <property type="component" value="Unassembled WGS sequence"/>
</dbReference>
<accession>A0A409VL89</accession>
<dbReference type="InParanoid" id="A0A409VL89"/>
<reference evidence="2 3" key="1">
    <citation type="journal article" date="2018" name="Evol. Lett.">
        <title>Horizontal gene cluster transfer increased hallucinogenic mushroom diversity.</title>
        <authorList>
            <person name="Reynolds H.T."/>
            <person name="Vijayakumar V."/>
            <person name="Gluck-Thaler E."/>
            <person name="Korotkin H.B."/>
            <person name="Matheny P.B."/>
            <person name="Slot J.C."/>
        </authorList>
    </citation>
    <scope>NUCLEOTIDE SEQUENCE [LARGE SCALE GENOMIC DNA]</scope>
    <source>
        <strain evidence="2 3">SRW20</strain>
    </source>
</reference>
<protein>
    <submittedName>
        <fullName evidence="2">Uncharacterized protein</fullName>
    </submittedName>
</protein>
<evidence type="ECO:0000256" key="1">
    <source>
        <dbReference type="SAM" id="MobiDB-lite"/>
    </source>
</evidence>
<dbReference type="EMBL" id="NHYE01005616">
    <property type="protein sequence ID" value="PPQ66998.1"/>
    <property type="molecule type" value="Genomic_DNA"/>
</dbReference>
<feature type="region of interest" description="Disordered" evidence="1">
    <location>
        <begin position="1"/>
        <end position="20"/>
    </location>
</feature>